<feature type="transmembrane region" description="Helical" evidence="1">
    <location>
        <begin position="6"/>
        <end position="28"/>
    </location>
</feature>
<dbReference type="Proteomes" id="UP000537592">
    <property type="component" value="Unassembled WGS sequence"/>
</dbReference>
<sequence>MGDTFMNNIIYLVGLVVVVLAILSFLGLR</sequence>
<protein>
    <submittedName>
        <fullName evidence="2">Uncharacterized protein</fullName>
    </submittedName>
</protein>
<dbReference type="AlphaFoldDB" id="A0A7W5Z5C9"/>
<name>A0A7W5Z5C9_9HYPH</name>
<reference evidence="2 3" key="1">
    <citation type="submission" date="2020-08" db="EMBL/GenBank/DDBJ databases">
        <title>Genomic Encyclopedia of Type Strains, Phase IV (KMG-IV): sequencing the most valuable type-strain genomes for metagenomic binning, comparative biology and taxonomic classification.</title>
        <authorList>
            <person name="Goeker M."/>
        </authorList>
    </citation>
    <scope>NUCLEOTIDE SEQUENCE [LARGE SCALE GENOMIC DNA]</scope>
    <source>
        <strain evidence="2 3">DSM 28760</strain>
    </source>
</reference>
<dbReference type="EMBL" id="JACICC010000006">
    <property type="protein sequence ID" value="MBB3810490.1"/>
    <property type="molecule type" value="Genomic_DNA"/>
</dbReference>
<evidence type="ECO:0000256" key="1">
    <source>
        <dbReference type="SAM" id="Phobius"/>
    </source>
</evidence>
<gene>
    <name evidence="2" type="ORF">FHS81_002591</name>
</gene>
<evidence type="ECO:0000313" key="3">
    <source>
        <dbReference type="Proteomes" id="UP000537592"/>
    </source>
</evidence>
<keyword evidence="1" id="KW-0472">Membrane</keyword>
<keyword evidence="1" id="KW-0812">Transmembrane</keyword>
<accession>A0A7W5Z5C9</accession>
<organism evidence="2 3">
    <name type="scientific">Pseudochelatococcus contaminans</name>
    <dbReference type="NCBI Taxonomy" id="1538103"/>
    <lineage>
        <taxon>Bacteria</taxon>
        <taxon>Pseudomonadati</taxon>
        <taxon>Pseudomonadota</taxon>
        <taxon>Alphaproteobacteria</taxon>
        <taxon>Hyphomicrobiales</taxon>
        <taxon>Chelatococcaceae</taxon>
        <taxon>Pseudochelatococcus</taxon>
    </lineage>
</organism>
<evidence type="ECO:0000313" key="2">
    <source>
        <dbReference type="EMBL" id="MBB3810490.1"/>
    </source>
</evidence>
<keyword evidence="3" id="KW-1185">Reference proteome</keyword>
<comment type="caution">
    <text evidence="2">The sequence shown here is derived from an EMBL/GenBank/DDBJ whole genome shotgun (WGS) entry which is preliminary data.</text>
</comment>
<keyword evidence="1" id="KW-1133">Transmembrane helix</keyword>
<proteinExistence type="predicted"/>